<feature type="transmembrane region" description="Helical" evidence="2">
    <location>
        <begin position="143"/>
        <end position="164"/>
    </location>
</feature>
<dbReference type="Gene3D" id="1.25.40.10">
    <property type="entry name" value="Tetratricopeptide repeat domain"/>
    <property type="match status" value="1"/>
</dbReference>
<organism evidence="4 5">
    <name type="scientific">Pelomonas baiyunensis</name>
    <dbReference type="NCBI Taxonomy" id="3299026"/>
    <lineage>
        <taxon>Bacteria</taxon>
        <taxon>Pseudomonadati</taxon>
        <taxon>Pseudomonadota</taxon>
        <taxon>Betaproteobacteria</taxon>
        <taxon>Burkholderiales</taxon>
        <taxon>Sphaerotilaceae</taxon>
        <taxon>Roseateles</taxon>
    </lineage>
</organism>
<dbReference type="RefSeq" id="WP_394380464.1">
    <property type="nucleotide sequence ID" value="NZ_JBIGIB010000001.1"/>
</dbReference>
<evidence type="ECO:0000256" key="3">
    <source>
        <dbReference type="SAM" id="SignalP"/>
    </source>
</evidence>
<feature type="region of interest" description="Disordered" evidence="1">
    <location>
        <begin position="258"/>
        <end position="305"/>
    </location>
</feature>
<dbReference type="SUPFAM" id="SSF48452">
    <property type="entry name" value="TPR-like"/>
    <property type="match status" value="1"/>
</dbReference>
<keyword evidence="3" id="KW-0732">Signal</keyword>
<gene>
    <name evidence="4" type="ORF">ACG01O_01430</name>
</gene>
<comment type="caution">
    <text evidence="4">The sequence shown here is derived from an EMBL/GenBank/DDBJ whole genome shotgun (WGS) entry which is preliminary data.</text>
</comment>
<dbReference type="Proteomes" id="UP001606303">
    <property type="component" value="Unassembled WGS sequence"/>
</dbReference>
<feature type="compositionally biased region" description="Gly residues" evidence="1">
    <location>
        <begin position="277"/>
        <end position="305"/>
    </location>
</feature>
<reference evidence="4 5" key="1">
    <citation type="submission" date="2024-08" db="EMBL/GenBank/DDBJ databases">
        <authorList>
            <person name="Lu H."/>
        </authorList>
    </citation>
    <scope>NUCLEOTIDE SEQUENCE [LARGE SCALE GENOMIC DNA]</scope>
    <source>
        <strain evidence="4 5">BYS87W</strain>
    </source>
</reference>
<sequence>MTWWRRVWVSLGLAAMLGWGAAQALPQVDEVQAAVQRGDYAGAEKMMREVVAAKPDSARAHYVLAEILAHERQFKAAADHASRARALDPAIKFTDPGKFTAFEQLLERQQAATATPAPAVQGATAPPARVIPREPEPAHGGGVPVWLLVVGGVVFIALAVRWMARRAAVPAPVPMASGGYSPAGYGAGGYGASPAGWGPAAAPPSGPGLMGVGLAAAGGVAAGMLAEKLLHGDADERRRTRDVDAGAGMGAGGIIPGSFDGGGNSAADDLTRRGIDFGSGDGWDSGSSGGGDFSGGDSGGGGGDW</sequence>
<dbReference type="Pfam" id="PF13432">
    <property type="entry name" value="TPR_16"/>
    <property type="match status" value="1"/>
</dbReference>
<evidence type="ECO:0000313" key="4">
    <source>
        <dbReference type="EMBL" id="MFG6465261.1"/>
    </source>
</evidence>
<dbReference type="InterPro" id="IPR011990">
    <property type="entry name" value="TPR-like_helical_dom_sf"/>
</dbReference>
<feature type="region of interest" description="Disordered" evidence="1">
    <location>
        <begin position="113"/>
        <end position="136"/>
    </location>
</feature>
<feature type="compositionally biased region" description="Low complexity" evidence="1">
    <location>
        <begin position="113"/>
        <end position="128"/>
    </location>
</feature>
<keyword evidence="5" id="KW-1185">Reference proteome</keyword>
<evidence type="ECO:0000256" key="2">
    <source>
        <dbReference type="SAM" id="Phobius"/>
    </source>
</evidence>
<keyword evidence="2" id="KW-0472">Membrane</keyword>
<keyword evidence="2" id="KW-0812">Transmembrane</keyword>
<proteinExistence type="predicted"/>
<feature type="chain" id="PRO_5046127247" evidence="3">
    <location>
        <begin position="25"/>
        <end position="305"/>
    </location>
</feature>
<evidence type="ECO:0000313" key="5">
    <source>
        <dbReference type="Proteomes" id="UP001606303"/>
    </source>
</evidence>
<keyword evidence="2" id="KW-1133">Transmembrane helix</keyword>
<accession>A0ABW7GTH1</accession>
<feature type="signal peptide" evidence="3">
    <location>
        <begin position="1"/>
        <end position="24"/>
    </location>
</feature>
<evidence type="ECO:0000256" key="1">
    <source>
        <dbReference type="SAM" id="MobiDB-lite"/>
    </source>
</evidence>
<protein>
    <submittedName>
        <fullName evidence="4">Tetratricopeptide repeat protein</fullName>
    </submittedName>
</protein>
<dbReference type="EMBL" id="JBIGIB010000001">
    <property type="protein sequence ID" value="MFG6465261.1"/>
    <property type="molecule type" value="Genomic_DNA"/>
</dbReference>
<name>A0ABW7GTH1_9BURK</name>